<evidence type="ECO:0008006" key="3">
    <source>
        <dbReference type="Google" id="ProtNLM"/>
    </source>
</evidence>
<name>A0A4V1FZ20_9EURY</name>
<gene>
    <name evidence="1" type="ORF">FEJ81_03805</name>
</gene>
<dbReference type="InterPro" id="IPR055984">
    <property type="entry name" value="DUF7562"/>
</dbReference>
<dbReference type="Proteomes" id="UP000302218">
    <property type="component" value="Chromosome"/>
</dbReference>
<evidence type="ECO:0000313" key="2">
    <source>
        <dbReference type="Proteomes" id="UP000302218"/>
    </source>
</evidence>
<dbReference type="KEGG" id="nvr:FEJ81_03805"/>
<dbReference type="AlphaFoldDB" id="A0A4V1FZ20"/>
<dbReference type="GeneID" id="40264367"/>
<dbReference type="RefSeq" id="WP_138244028.1">
    <property type="nucleotide sequence ID" value="NZ_CP040330.1"/>
</dbReference>
<dbReference type="OrthoDB" id="165365at2157"/>
<protein>
    <recommendedName>
        <fullName evidence="3">Small CPxCG-related zinc finger protein</fullName>
    </recommendedName>
</protein>
<dbReference type="Pfam" id="PF24443">
    <property type="entry name" value="DUF7562"/>
    <property type="match status" value="1"/>
</dbReference>
<evidence type="ECO:0000313" key="1">
    <source>
        <dbReference type="EMBL" id="QCS41521.1"/>
    </source>
</evidence>
<proteinExistence type="predicted"/>
<dbReference type="EMBL" id="CP040330">
    <property type="protein sequence ID" value="QCS41521.1"/>
    <property type="molecule type" value="Genomic_DNA"/>
</dbReference>
<accession>A0A4V1FZ20</accession>
<sequence length="98" mass="11498">MWPSRNGTETVTCLACGTERARDEAREYDKHGDRWDREDKTFEHLCKACHSDLCHHPRGELEELLVDLEAGRRDRDAFLASYLSAVEERYGTLEERER</sequence>
<reference evidence="2" key="1">
    <citation type="submission" date="2019-05" db="EMBL/GenBank/DDBJ databases">
        <title>Genome sequence and methylation pattern of the halophilic Archaeon Natrinema versiforme BOL5-4.</title>
        <authorList>
            <person name="DasSarma P."/>
            <person name="Anton B.P."/>
            <person name="DasSarma S.L."/>
            <person name="Martinez F.L."/>
            <person name="Guzman D."/>
            <person name="Roberts R.J."/>
            <person name="DasSarma S."/>
        </authorList>
    </citation>
    <scope>NUCLEOTIDE SEQUENCE [LARGE SCALE GENOMIC DNA]</scope>
    <source>
        <strain evidence="2">BOL5-4</strain>
    </source>
</reference>
<organism evidence="1 2">
    <name type="scientific">Natrinema versiforme</name>
    <dbReference type="NCBI Taxonomy" id="88724"/>
    <lineage>
        <taxon>Archaea</taxon>
        <taxon>Methanobacteriati</taxon>
        <taxon>Methanobacteriota</taxon>
        <taxon>Stenosarchaea group</taxon>
        <taxon>Halobacteria</taxon>
        <taxon>Halobacteriales</taxon>
        <taxon>Natrialbaceae</taxon>
        <taxon>Natrinema</taxon>
    </lineage>
</organism>